<dbReference type="FunFam" id="3.40.50.150:FF:000101">
    <property type="entry name" value="Thiopurine S-methyltransferase"/>
    <property type="match status" value="1"/>
</dbReference>
<dbReference type="InterPro" id="IPR029063">
    <property type="entry name" value="SAM-dependent_MTases_sf"/>
</dbReference>
<dbReference type="OrthoDB" id="9778208at2"/>
<evidence type="ECO:0000256" key="9">
    <source>
        <dbReference type="HAMAP-Rule" id="MF_00812"/>
    </source>
</evidence>
<keyword evidence="7 9" id="KW-0808">Transferase</keyword>
<evidence type="ECO:0000256" key="2">
    <source>
        <dbReference type="ARBA" id="ARBA00004496"/>
    </source>
</evidence>
<keyword evidence="11" id="KW-1185">Reference proteome</keyword>
<evidence type="ECO:0000313" key="11">
    <source>
        <dbReference type="Proteomes" id="UP000054823"/>
    </source>
</evidence>
<evidence type="ECO:0000256" key="8">
    <source>
        <dbReference type="ARBA" id="ARBA00022691"/>
    </source>
</evidence>
<dbReference type="EMBL" id="CYPW01000027">
    <property type="protein sequence ID" value="CUH53548.1"/>
    <property type="molecule type" value="Genomic_DNA"/>
</dbReference>
<feature type="binding site" evidence="9">
    <location>
        <position position="10"/>
    </location>
    <ligand>
        <name>S-adenosyl-L-methionine</name>
        <dbReference type="ChEBI" id="CHEBI:59789"/>
    </ligand>
</feature>
<feature type="binding site" evidence="9">
    <location>
        <position position="66"/>
    </location>
    <ligand>
        <name>S-adenosyl-L-methionine</name>
        <dbReference type="ChEBI" id="CHEBI:59789"/>
    </ligand>
</feature>
<dbReference type="InterPro" id="IPR008854">
    <property type="entry name" value="TPMT"/>
</dbReference>
<proteinExistence type="inferred from homology"/>
<dbReference type="AlphaFoldDB" id="A0A0N7LSG4"/>
<evidence type="ECO:0000256" key="3">
    <source>
        <dbReference type="ARBA" id="ARBA00008145"/>
    </source>
</evidence>
<dbReference type="SUPFAM" id="SSF53335">
    <property type="entry name" value="S-adenosyl-L-methionine-dependent methyltransferases"/>
    <property type="match status" value="1"/>
</dbReference>
<dbReference type="GO" id="GO:0005737">
    <property type="term" value="C:cytoplasm"/>
    <property type="evidence" value="ECO:0007669"/>
    <property type="project" value="UniProtKB-SubCell"/>
</dbReference>
<feature type="binding site" evidence="9">
    <location>
        <position position="45"/>
    </location>
    <ligand>
        <name>S-adenosyl-L-methionine</name>
        <dbReference type="ChEBI" id="CHEBI:59789"/>
    </ligand>
</feature>
<keyword evidence="6 9" id="KW-0489">Methyltransferase</keyword>
<evidence type="ECO:0000256" key="4">
    <source>
        <dbReference type="ARBA" id="ARBA00011905"/>
    </source>
</evidence>
<accession>A0A0N7LSG4</accession>
<comment type="similarity">
    <text evidence="3 9">Belongs to the class I-like SAM-binding methyltransferase superfamily. TPMT family.</text>
</comment>
<dbReference type="Gene3D" id="3.40.50.150">
    <property type="entry name" value="Vaccinia Virus protein VP39"/>
    <property type="match status" value="1"/>
</dbReference>
<dbReference type="GO" id="GO:0008119">
    <property type="term" value="F:thiopurine S-methyltransferase activity"/>
    <property type="evidence" value="ECO:0007669"/>
    <property type="project" value="UniProtKB-UniRule"/>
</dbReference>
<dbReference type="STRING" id="321267.SHM7688_03002"/>
<gene>
    <name evidence="9 10" type="primary">tpm</name>
    <name evidence="10" type="ORF">SHM7688_03002</name>
</gene>
<dbReference type="RefSeq" id="WP_058240697.1">
    <property type="nucleotide sequence ID" value="NZ_CYPW01000027.1"/>
</dbReference>
<organism evidence="10 11">
    <name type="scientific">Shimia marina</name>
    <dbReference type="NCBI Taxonomy" id="321267"/>
    <lineage>
        <taxon>Bacteria</taxon>
        <taxon>Pseudomonadati</taxon>
        <taxon>Pseudomonadota</taxon>
        <taxon>Alphaproteobacteria</taxon>
        <taxon>Rhodobacterales</taxon>
        <taxon>Roseobacteraceae</taxon>
    </lineage>
</organism>
<dbReference type="PROSITE" id="PS51585">
    <property type="entry name" value="SAM_MT_TPMT"/>
    <property type="match status" value="1"/>
</dbReference>
<dbReference type="Pfam" id="PF05724">
    <property type="entry name" value="TPMT"/>
    <property type="match status" value="1"/>
</dbReference>
<dbReference type="HAMAP" id="MF_00812">
    <property type="entry name" value="Thiopur_methtran"/>
    <property type="match status" value="1"/>
</dbReference>
<comment type="subcellular location">
    <subcellularLocation>
        <location evidence="2 9">Cytoplasm</location>
    </subcellularLocation>
</comment>
<protein>
    <recommendedName>
        <fullName evidence="4 9">Thiopurine S-methyltransferase</fullName>
        <ecNumber evidence="4 9">2.1.1.67</ecNumber>
    </recommendedName>
    <alternativeName>
        <fullName evidence="9">Thiopurine methyltransferase</fullName>
    </alternativeName>
</protein>
<comment type="catalytic activity">
    <reaction evidence="1 9">
        <text>S-adenosyl-L-methionine + a thiopurine = S-adenosyl-L-homocysteine + a thiopurine S-methylether.</text>
        <dbReference type="EC" id="2.1.1.67"/>
    </reaction>
</comment>
<dbReference type="PIRSF" id="PIRSF023956">
    <property type="entry name" value="Thiopurine_S-methyltransferase"/>
    <property type="match status" value="1"/>
</dbReference>
<evidence type="ECO:0000256" key="7">
    <source>
        <dbReference type="ARBA" id="ARBA00022679"/>
    </source>
</evidence>
<keyword evidence="8 9" id="KW-0949">S-adenosyl-L-methionine</keyword>
<dbReference type="GO" id="GO:0032259">
    <property type="term" value="P:methylation"/>
    <property type="evidence" value="ECO:0007669"/>
    <property type="project" value="UniProtKB-KW"/>
</dbReference>
<sequence>MEEAFWQDRWKKQQIGFHEAAPNPLLTAHFKALDIFAHAAVFVPLCGKTLDIDWLLACGHPVVGVEFHEAAIQEVFARLELVPEISEVAGLTRYHAGDLTLYCGDFFSLRRGHLPSVGAVFDRAALVAVAPAQRQAYVDHIRLLSDEAPILLVSFDYDPSLKAGPPFSVSGAEIDRLMRGIMTRGVLQSTPITSPPKAVGHGVEEVHLLRRQ</sequence>
<reference evidence="10 11" key="1">
    <citation type="submission" date="2015-09" db="EMBL/GenBank/DDBJ databases">
        <authorList>
            <consortium name="Swine Surveillance"/>
        </authorList>
    </citation>
    <scope>NUCLEOTIDE SEQUENCE [LARGE SCALE GENOMIC DNA]</scope>
    <source>
        <strain evidence="10 11">CECT 7688</strain>
    </source>
</reference>
<name>A0A0N7LSG4_9RHOB</name>
<dbReference type="PANTHER" id="PTHR10259">
    <property type="entry name" value="THIOPURINE S-METHYLTRANSFERASE"/>
    <property type="match status" value="1"/>
</dbReference>
<keyword evidence="5 9" id="KW-0963">Cytoplasm</keyword>
<dbReference type="Proteomes" id="UP000054823">
    <property type="component" value="Unassembled WGS sequence"/>
</dbReference>
<evidence type="ECO:0000256" key="6">
    <source>
        <dbReference type="ARBA" id="ARBA00022603"/>
    </source>
</evidence>
<dbReference type="EC" id="2.1.1.67" evidence="4 9"/>
<feature type="binding site" evidence="9">
    <location>
        <position position="123"/>
    </location>
    <ligand>
        <name>S-adenosyl-L-methionine</name>
        <dbReference type="ChEBI" id="CHEBI:59789"/>
    </ligand>
</feature>
<evidence type="ECO:0000256" key="5">
    <source>
        <dbReference type="ARBA" id="ARBA00022490"/>
    </source>
</evidence>
<dbReference type="PANTHER" id="PTHR10259:SF11">
    <property type="entry name" value="THIOPURINE S-METHYLTRANSFERASE"/>
    <property type="match status" value="1"/>
</dbReference>
<evidence type="ECO:0000256" key="1">
    <source>
        <dbReference type="ARBA" id="ARBA00000903"/>
    </source>
</evidence>
<dbReference type="InterPro" id="IPR025835">
    <property type="entry name" value="Thiopurine_S-MeTrfase"/>
</dbReference>
<evidence type="ECO:0000313" key="10">
    <source>
        <dbReference type="EMBL" id="CUH53548.1"/>
    </source>
</evidence>